<keyword evidence="5" id="KW-0813">Transport</keyword>
<reference evidence="8" key="1">
    <citation type="journal article" date="2024" name="Int. J. Syst. Evol. Microbiol.">
        <title>Polycladomyces zharkentensis sp. nov., a novel thermophilic cellulose- and starch-degrading member of the Bacillota from a geothermal aquifer in Kazakhstan.</title>
        <authorList>
            <person name="Mashzhan A."/>
            <person name="Kistaubayeva A."/>
            <person name="Javier-Lopez R."/>
            <person name="Bissenova U."/>
            <person name="Bissenbay A."/>
            <person name="Birkeland N.K."/>
        </authorList>
    </citation>
    <scope>NUCLEOTIDE SEQUENCE</scope>
    <source>
        <strain evidence="8">ZKZ2T</strain>
    </source>
</reference>
<dbReference type="NCBIfam" id="TIGR01770">
    <property type="entry name" value="NDH_I_N"/>
    <property type="match status" value="1"/>
</dbReference>
<keyword evidence="2 5" id="KW-0812">Transmembrane</keyword>
<accession>A0ABS2WES2</accession>
<comment type="catalytic activity">
    <reaction evidence="5">
        <text>a quinone + NADH + 5 H(+)(in) = a quinol + NAD(+) + 4 H(+)(out)</text>
        <dbReference type="Rhea" id="RHEA:57888"/>
        <dbReference type="ChEBI" id="CHEBI:15378"/>
        <dbReference type="ChEBI" id="CHEBI:24646"/>
        <dbReference type="ChEBI" id="CHEBI:57540"/>
        <dbReference type="ChEBI" id="CHEBI:57945"/>
        <dbReference type="ChEBI" id="CHEBI:132124"/>
    </reaction>
</comment>
<gene>
    <name evidence="5" type="primary">nuoN</name>
    <name evidence="8" type="ORF">JQC72_00680</name>
</gene>
<keyword evidence="5" id="KW-1278">Translocase</keyword>
<evidence type="ECO:0000313" key="9">
    <source>
        <dbReference type="Proteomes" id="UP001177120"/>
    </source>
</evidence>
<keyword evidence="5" id="KW-0520">NAD</keyword>
<evidence type="ECO:0000256" key="4">
    <source>
        <dbReference type="ARBA" id="ARBA00023136"/>
    </source>
</evidence>
<evidence type="ECO:0000256" key="2">
    <source>
        <dbReference type="ARBA" id="ARBA00022692"/>
    </source>
</evidence>
<feature type="transmembrane region" description="Helical" evidence="5">
    <location>
        <begin position="45"/>
        <end position="66"/>
    </location>
</feature>
<feature type="transmembrane region" description="Helical" evidence="5">
    <location>
        <begin position="164"/>
        <end position="187"/>
    </location>
</feature>
<feature type="transmembrane region" description="Helical" evidence="5">
    <location>
        <begin position="416"/>
        <end position="436"/>
    </location>
</feature>
<evidence type="ECO:0000256" key="3">
    <source>
        <dbReference type="ARBA" id="ARBA00022989"/>
    </source>
</evidence>
<feature type="transmembrane region" description="Helical" evidence="5">
    <location>
        <begin position="12"/>
        <end position="33"/>
    </location>
</feature>
<feature type="transmembrane region" description="Helical" evidence="5">
    <location>
        <begin position="207"/>
        <end position="228"/>
    </location>
</feature>
<evidence type="ECO:0000256" key="5">
    <source>
        <dbReference type="HAMAP-Rule" id="MF_00445"/>
    </source>
</evidence>
<feature type="transmembrane region" description="Helical" evidence="5">
    <location>
        <begin position="312"/>
        <end position="333"/>
    </location>
</feature>
<comment type="caution">
    <text evidence="8">The sequence shown here is derived from an EMBL/GenBank/DDBJ whole genome shotgun (WGS) entry which is preliminary data.</text>
</comment>
<proteinExistence type="inferred from homology"/>
<feature type="transmembrane region" description="Helical" evidence="5">
    <location>
        <begin position="110"/>
        <end position="126"/>
    </location>
</feature>
<feature type="transmembrane region" description="Helical" evidence="5">
    <location>
        <begin position="457"/>
        <end position="476"/>
    </location>
</feature>
<evidence type="ECO:0000256" key="6">
    <source>
        <dbReference type="RuleBase" id="RU000320"/>
    </source>
</evidence>
<keyword evidence="5" id="KW-0874">Quinone</keyword>
<feature type="transmembrane region" description="Helical" evidence="5">
    <location>
        <begin position="78"/>
        <end position="98"/>
    </location>
</feature>
<evidence type="ECO:0000256" key="1">
    <source>
        <dbReference type="ARBA" id="ARBA00004651"/>
    </source>
</evidence>
<evidence type="ECO:0000313" key="8">
    <source>
        <dbReference type="EMBL" id="MBN2908037.1"/>
    </source>
</evidence>
<keyword evidence="3 5" id="KW-1133">Transmembrane helix</keyword>
<protein>
    <recommendedName>
        <fullName evidence="5">NADH-quinone oxidoreductase subunit N</fullName>
        <ecNumber evidence="5">7.1.1.-</ecNumber>
    </recommendedName>
    <alternativeName>
        <fullName evidence="5">NADH dehydrogenase I subunit N</fullName>
    </alternativeName>
    <alternativeName>
        <fullName evidence="5">NDH-1 subunit N</fullName>
    </alternativeName>
</protein>
<keyword evidence="5" id="KW-1003">Cell membrane</keyword>
<dbReference type="EC" id="7.1.1.-" evidence="5"/>
<feature type="transmembrane region" description="Helical" evidence="5">
    <location>
        <begin position="339"/>
        <end position="360"/>
    </location>
</feature>
<keyword evidence="4 5" id="KW-0472">Membrane</keyword>
<evidence type="ECO:0000259" key="7">
    <source>
        <dbReference type="Pfam" id="PF00361"/>
    </source>
</evidence>
<organism evidence="8 9">
    <name type="scientific">Polycladomyces zharkentensis</name>
    <dbReference type="NCBI Taxonomy" id="2807616"/>
    <lineage>
        <taxon>Bacteria</taxon>
        <taxon>Bacillati</taxon>
        <taxon>Bacillota</taxon>
        <taxon>Bacilli</taxon>
        <taxon>Bacillales</taxon>
        <taxon>Thermoactinomycetaceae</taxon>
        <taxon>Polycladomyces</taxon>
    </lineage>
</organism>
<dbReference type="PANTHER" id="PTHR22773">
    <property type="entry name" value="NADH DEHYDROGENASE"/>
    <property type="match status" value="1"/>
</dbReference>
<dbReference type="HAMAP" id="MF_00445">
    <property type="entry name" value="NDH1_NuoN_1"/>
    <property type="match status" value="1"/>
</dbReference>
<comment type="function">
    <text evidence="5">NDH-1 shuttles electrons from NADH, via FMN and iron-sulfur (Fe-S) centers, to quinones in the respiratory chain. The immediate electron acceptor for the enzyme in this species is believed to be a menaquinone. Couples the redox reaction to proton translocation (for every two electrons transferred, four hydrogen ions are translocated across the cytoplasmic membrane), and thus conserves the redox energy in a proton gradient.</text>
</comment>
<dbReference type="Proteomes" id="UP001177120">
    <property type="component" value="Unassembled WGS sequence"/>
</dbReference>
<keyword evidence="9" id="KW-1185">Reference proteome</keyword>
<feature type="transmembrane region" description="Helical" evidence="5">
    <location>
        <begin position="283"/>
        <end position="303"/>
    </location>
</feature>
<feature type="domain" description="NADH:quinone oxidoreductase/Mrp antiporter transmembrane" evidence="7">
    <location>
        <begin position="129"/>
        <end position="430"/>
    </location>
</feature>
<dbReference type="InterPro" id="IPR010096">
    <property type="entry name" value="NADH-Q_OxRdtase_suN/2"/>
</dbReference>
<comment type="similarity">
    <text evidence="5">Belongs to the complex I subunit 2 family.</text>
</comment>
<comment type="subcellular location">
    <subcellularLocation>
        <location evidence="1 5">Cell membrane</location>
        <topology evidence="1 5">Multi-pass membrane protein</topology>
    </subcellularLocation>
    <subcellularLocation>
        <location evidence="6">Membrane</location>
        <topology evidence="6">Multi-pass membrane protein</topology>
    </subcellularLocation>
</comment>
<dbReference type="RefSeq" id="WP_205492191.1">
    <property type="nucleotide sequence ID" value="NZ_JAFHAP010000001.1"/>
</dbReference>
<feature type="transmembrane region" description="Helical" evidence="5">
    <location>
        <begin position="381"/>
        <end position="404"/>
    </location>
</feature>
<feature type="transmembrane region" description="Helical" evidence="5">
    <location>
        <begin position="132"/>
        <end position="152"/>
    </location>
</feature>
<comment type="subunit">
    <text evidence="5">NDH-1 is composed of 14 different subunits. Subunits NuoA, H, J, K, L, M, N constitute the membrane sector of the complex.</text>
</comment>
<dbReference type="InterPro" id="IPR001750">
    <property type="entry name" value="ND/Mrp_TM"/>
</dbReference>
<dbReference type="Pfam" id="PF00361">
    <property type="entry name" value="Proton_antipo_M"/>
    <property type="match status" value="1"/>
</dbReference>
<feature type="transmembrane region" description="Helical" evidence="5">
    <location>
        <begin position="249"/>
        <end position="271"/>
    </location>
</feature>
<dbReference type="EMBL" id="JAFHAP010000001">
    <property type="protein sequence ID" value="MBN2908037.1"/>
    <property type="molecule type" value="Genomic_DNA"/>
</dbReference>
<name>A0ABS2WES2_9BACL</name>
<sequence length="502" mass="54060">MEKALAHIDWSAMTPELILVTAAALLIVLELLLPDETSRDWLGWLALLAVVGAGTYVAVHFGAATVDLLQGSYRTDPVAQSFKLVLLGGTALILLLSLSGGNREGIRARGEYYFLLLAAVLGASVMTSSADLVTLFVGLELLSISSYILAGIRKQRTDANEAAWKYVVLGGVSSAFILYGMSFVYGLTGSTNLFVVQQRIVEAYQTGYAPFVLLSLFLMMLGFGFKIAAAPFHMWAPDVYQGSPTSVTAFLAVVSKTAAFALVTRVVLVVYLQLIQLRVWEEIITPLLLVIAGASMIVGNAVALRQTNVKRLMAYSGIAQAGYVLVPLASLGMTLFESTLFYLLAYLLMTVGVFAVIMVVERDAEHGEFSAFAGLYRRSPLVALTMTLLVLSLAGIPVTAGFFGKFYLLINAIATQHFWIAAVMVVTTVVSYFYYFEFIRQMYFRPAPKGNPLAIPIGTAIVIGIGVIGTVGLGLFPNAVLHALGQLKWVEVLSVPQAPPGP</sequence>